<protein>
    <recommendedName>
        <fullName evidence="13">Protein krueppel</fullName>
    </recommendedName>
</protein>
<dbReference type="PROSITE" id="PS51915">
    <property type="entry name" value="ZAD"/>
    <property type="match status" value="1"/>
</dbReference>
<name>A0A1I8PUF4_STOCA</name>
<feature type="domain" description="C2H2-type" evidence="9">
    <location>
        <begin position="563"/>
        <end position="590"/>
    </location>
</feature>
<feature type="binding site" evidence="8">
    <location>
        <position position="55"/>
    </location>
    <ligand>
        <name>Zn(2+)</name>
        <dbReference type="ChEBI" id="CHEBI:29105"/>
    </ligand>
</feature>
<dbReference type="Pfam" id="PF07776">
    <property type="entry name" value="zf-AD"/>
    <property type="match status" value="1"/>
</dbReference>
<feature type="domain" description="ZAD" evidence="10">
    <location>
        <begin position="4"/>
        <end position="79"/>
    </location>
</feature>
<keyword evidence="5 8" id="KW-0862">Zinc</keyword>
<feature type="domain" description="C2H2-type" evidence="9">
    <location>
        <begin position="508"/>
        <end position="535"/>
    </location>
</feature>
<evidence type="ECO:0000256" key="2">
    <source>
        <dbReference type="ARBA" id="ARBA00022723"/>
    </source>
</evidence>
<dbReference type="PANTHER" id="PTHR24381:SF393">
    <property type="entry name" value="CHROMATIN-LINKED ADAPTOR FOR MSL PROTEINS, ISOFORM B"/>
    <property type="match status" value="1"/>
</dbReference>
<organism evidence="11 12">
    <name type="scientific">Stomoxys calcitrans</name>
    <name type="common">Stable fly</name>
    <name type="synonym">Conops calcitrans</name>
    <dbReference type="NCBI Taxonomy" id="35570"/>
    <lineage>
        <taxon>Eukaryota</taxon>
        <taxon>Metazoa</taxon>
        <taxon>Ecdysozoa</taxon>
        <taxon>Arthropoda</taxon>
        <taxon>Hexapoda</taxon>
        <taxon>Insecta</taxon>
        <taxon>Pterygota</taxon>
        <taxon>Neoptera</taxon>
        <taxon>Endopterygota</taxon>
        <taxon>Diptera</taxon>
        <taxon>Brachycera</taxon>
        <taxon>Muscomorpha</taxon>
        <taxon>Muscoidea</taxon>
        <taxon>Muscidae</taxon>
        <taxon>Stomoxys</taxon>
    </lineage>
</organism>
<gene>
    <name evidence="11" type="primary">106081177</name>
</gene>
<dbReference type="Pfam" id="PF13894">
    <property type="entry name" value="zf-C2H2_4"/>
    <property type="match status" value="1"/>
</dbReference>
<evidence type="ECO:0000259" key="9">
    <source>
        <dbReference type="PROSITE" id="PS50157"/>
    </source>
</evidence>
<comment type="subcellular location">
    <subcellularLocation>
        <location evidence="1">Nucleus</location>
    </subcellularLocation>
</comment>
<evidence type="ECO:0000313" key="12">
    <source>
        <dbReference type="Proteomes" id="UP000095300"/>
    </source>
</evidence>
<dbReference type="PROSITE" id="PS50157">
    <property type="entry name" value="ZINC_FINGER_C2H2_2"/>
    <property type="match status" value="9"/>
</dbReference>
<feature type="domain" description="C2H2-type" evidence="9">
    <location>
        <begin position="238"/>
        <end position="265"/>
    </location>
</feature>
<feature type="domain" description="C2H2-type" evidence="9">
    <location>
        <begin position="266"/>
        <end position="294"/>
    </location>
</feature>
<evidence type="ECO:0000256" key="1">
    <source>
        <dbReference type="ARBA" id="ARBA00004123"/>
    </source>
</evidence>
<dbReference type="FunFam" id="3.30.160.60:FF:000446">
    <property type="entry name" value="Zinc finger protein"/>
    <property type="match status" value="1"/>
</dbReference>
<dbReference type="Gene3D" id="3.30.160.60">
    <property type="entry name" value="Classic Zinc Finger"/>
    <property type="match status" value="6"/>
</dbReference>
<dbReference type="GO" id="GO:0008270">
    <property type="term" value="F:zinc ion binding"/>
    <property type="evidence" value="ECO:0007669"/>
    <property type="project" value="UniProtKB-UniRule"/>
</dbReference>
<keyword evidence="4 7" id="KW-0863">Zinc-finger</keyword>
<feature type="domain" description="C2H2-type" evidence="9">
    <location>
        <begin position="449"/>
        <end position="476"/>
    </location>
</feature>
<sequence>MERMRCRICLKYSDRYLDLFADSEASTTYANNIRHLAEVELLPSDGLPQQICNVCCAEIENIIDFCILIRQSDELLRNEQEERKPLEGNVQILDNEEGYMQVCVLEEEVLDAEEELPGECHEMTIVESSYAKEEQNVEELQMVEEIIEVDEEEQKPKVLHQQQQLEGDVLKPSPKGPLEELAQVAATQQNVIVNDQQSLPDDVKTITECHPEDECDDNYLIVYNPADEASHNFKPPKWKCVECKKILRGDVSYEGHMNIHKQSRPHVCPECRCQFRCRNTLKKHKQLRHTKRLKPDDAERSSSVNYMCMQCDEECHNERDLLIHEVLNHGHRPDIQTCPLCPDLVVDDIVDHLLYVHARKMRQTAEVDENNLATTATVPRLTLQSKQCSSTEDNDIVLDENEDNMLENSSAIINCDVCNRKISKKNLKRHMSLHERKDKMPNEEDTNKFLCTFCPREFKSSKSLYQHEKTHQGESPDTVYVCGDCDRQYTSQFLLETHRKQAHKERDHVCSICGNAFKLKNQLMNHMKLHLEKNIQCPHCDKKYARQFDLNVHLRSHTGEMPFACHLCSKRFAIKVRLTYHLQKHYGIKHQCKQCHAEFNSRQKLKAHTFKHTGMPYRCELCDDHGFSTRVVFKRHLNRVHQATMSDEALTEMFERNTGKTIKIKQINQLAEEPPEVVD</sequence>
<evidence type="ECO:0008006" key="13">
    <source>
        <dbReference type="Google" id="ProtNLM"/>
    </source>
</evidence>
<evidence type="ECO:0000313" key="11">
    <source>
        <dbReference type="EnsemblMetazoa" id="SCAU011234-PB"/>
    </source>
</evidence>
<feature type="domain" description="C2H2-type" evidence="9">
    <location>
        <begin position="535"/>
        <end position="562"/>
    </location>
</feature>
<evidence type="ECO:0000256" key="7">
    <source>
        <dbReference type="PROSITE-ProRule" id="PRU00042"/>
    </source>
</evidence>
<dbReference type="InterPro" id="IPR036236">
    <property type="entry name" value="Znf_C2H2_sf"/>
</dbReference>
<dbReference type="AlphaFoldDB" id="A0A1I8PUF4"/>
<evidence type="ECO:0000259" key="10">
    <source>
        <dbReference type="PROSITE" id="PS51915"/>
    </source>
</evidence>
<dbReference type="GO" id="GO:0000981">
    <property type="term" value="F:DNA-binding transcription factor activity, RNA polymerase II-specific"/>
    <property type="evidence" value="ECO:0007669"/>
    <property type="project" value="TreeGrafter"/>
</dbReference>
<feature type="domain" description="C2H2-type" evidence="9">
    <location>
        <begin position="480"/>
        <end position="508"/>
    </location>
</feature>
<keyword evidence="2 8" id="KW-0479">Metal-binding</keyword>
<dbReference type="SUPFAM" id="SSF57716">
    <property type="entry name" value="Glucocorticoid receptor-like (DNA-binding domain)"/>
    <property type="match status" value="1"/>
</dbReference>
<keyword evidence="12" id="KW-1185">Reference proteome</keyword>
<feature type="domain" description="C2H2-type" evidence="9">
    <location>
        <begin position="306"/>
        <end position="333"/>
    </location>
</feature>
<dbReference type="Gene3D" id="3.40.1800.20">
    <property type="match status" value="1"/>
</dbReference>
<dbReference type="SUPFAM" id="SSF57667">
    <property type="entry name" value="beta-beta-alpha zinc fingers"/>
    <property type="match status" value="5"/>
</dbReference>
<dbReference type="InterPro" id="IPR012934">
    <property type="entry name" value="Znf_AD"/>
</dbReference>
<accession>A0A1I8PUF4</accession>
<feature type="binding site" evidence="8">
    <location>
        <position position="9"/>
    </location>
    <ligand>
        <name>Zn(2+)</name>
        <dbReference type="ChEBI" id="CHEBI:29105"/>
    </ligand>
</feature>
<dbReference type="PROSITE" id="PS00028">
    <property type="entry name" value="ZINC_FINGER_C2H2_1"/>
    <property type="match status" value="9"/>
</dbReference>
<dbReference type="OrthoDB" id="6077919at2759"/>
<dbReference type="GO" id="GO:0005634">
    <property type="term" value="C:nucleus"/>
    <property type="evidence" value="ECO:0007669"/>
    <property type="project" value="UniProtKB-SubCell"/>
</dbReference>
<evidence type="ECO:0000256" key="5">
    <source>
        <dbReference type="ARBA" id="ARBA00022833"/>
    </source>
</evidence>
<dbReference type="Pfam" id="PF00096">
    <property type="entry name" value="zf-C2H2"/>
    <property type="match status" value="3"/>
</dbReference>
<dbReference type="EnsemblMetazoa" id="SCAU011234-RB">
    <property type="protein sequence ID" value="SCAU011234-PB"/>
    <property type="gene ID" value="SCAU011234"/>
</dbReference>
<dbReference type="PANTHER" id="PTHR24381">
    <property type="entry name" value="ZINC FINGER PROTEIN"/>
    <property type="match status" value="1"/>
</dbReference>
<dbReference type="InterPro" id="IPR013087">
    <property type="entry name" value="Znf_C2H2_type"/>
</dbReference>
<dbReference type="GO" id="GO:0000977">
    <property type="term" value="F:RNA polymerase II transcription regulatory region sequence-specific DNA binding"/>
    <property type="evidence" value="ECO:0007669"/>
    <property type="project" value="TreeGrafter"/>
</dbReference>
<evidence type="ECO:0000256" key="3">
    <source>
        <dbReference type="ARBA" id="ARBA00022737"/>
    </source>
</evidence>
<proteinExistence type="predicted"/>
<dbReference type="FunFam" id="3.30.160.60:FF:000145">
    <property type="entry name" value="Zinc finger protein 574"/>
    <property type="match status" value="1"/>
</dbReference>
<dbReference type="VEuPathDB" id="VectorBase:SCAU011234"/>
<keyword evidence="6" id="KW-0539">Nucleus</keyword>
<dbReference type="SMART" id="SM00355">
    <property type="entry name" value="ZnF_C2H2"/>
    <property type="match status" value="11"/>
</dbReference>
<evidence type="ECO:0000256" key="8">
    <source>
        <dbReference type="PROSITE-ProRule" id="PRU01263"/>
    </source>
</evidence>
<evidence type="ECO:0000256" key="4">
    <source>
        <dbReference type="ARBA" id="ARBA00022771"/>
    </source>
</evidence>
<feature type="domain" description="C2H2-type" evidence="9">
    <location>
        <begin position="590"/>
        <end position="617"/>
    </location>
</feature>
<keyword evidence="3" id="KW-0677">Repeat</keyword>
<feature type="binding site" evidence="8">
    <location>
        <position position="6"/>
    </location>
    <ligand>
        <name>Zn(2+)</name>
        <dbReference type="ChEBI" id="CHEBI:29105"/>
    </ligand>
</feature>
<reference evidence="11" key="1">
    <citation type="submission" date="2020-05" db="UniProtKB">
        <authorList>
            <consortium name="EnsemblMetazoa"/>
        </authorList>
    </citation>
    <scope>IDENTIFICATION</scope>
    <source>
        <strain evidence="11">USDA</strain>
    </source>
</reference>
<evidence type="ECO:0000256" key="6">
    <source>
        <dbReference type="ARBA" id="ARBA00023242"/>
    </source>
</evidence>
<feature type="binding site" evidence="8">
    <location>
        <position position="52"/>
    </location>
    <ligand>
        <name>Zn(2+)</name>
        <dbReference type="ChEBI" id="CHEBI:29105"/>
    </ligand>
</feature>
<dbReference type="Proteomes" id="UP000095300">
    <property type="component" value="Unassembled WGS sequence"/>
</dbReference>
<dbReference type="SMART" id="SM00868">
    <property type="entry name" value="zf-AD"/>
    <property type="match status" value="1"/>
</dbReference>